<reference evidence="2 3" key="2">
    <citation type="journal article" date="2013" name="Genome Announc.">
        <title>Draft Genome Sequence of Methylobacterium mesophilicum Strain SR1.6/6, Isolated from Citrus sinensis.</title>
        <authorList>
            <person name="Marinho Almeida D."/>
            <person name="Dini-Andreote F."/>
            <person name="Camargo Neves A.A."/>
            <person name="Juca Ramos R.T."/>
            <person name="Andreote F.D."/>
            <person name="Carneiro A.R."/>
            <person name="Oliveira de Souza Lima A."/>
            <person name="Caracciolo Gomes de Sa P.H."/>
            <person name="Ribeiro Barbosa M.S."/>
            <person name="Araujo W.L."/>
            <person name="Silva A."/>
        </authorList>
    </citation>
    <scope>NUCLEOTIDE SEQUENCE [LARGE SCALE GENOMIC DNA]</scope>
    <source>
        <strain evidence="2 3">SR1.6/6</strain>
    </source>
</reference>
<protein>
    <submittedName>
        <fullName evidence="2">DUF1499 domain-containing protein</fullName>
    </submittedName>
</protein>
<sequence length="259" mass="27515">MRRLLIEEPVTRAGPLARRLAVFSIVATGIALVLVRDPRADTDAALTALAAGLGIALAAALAAFFAFVRVWREGARGLGPAVAGLVLALLVLGYPAFLGLRSLRLPALSDISTDIDNPPAFSRSRAAFAARGGRYPADPGPALRERQRGAYPQIAPLTLDIGADEAFELARKAALKRNWQIVEAIRPGGRTGNGRIEAVARGLILNLPDDVTVRIRPRADGARIDVRSASRLGGRDFGSNADRIRAYLDDVANFALAVK</sequence>
<feature type="transmembrane region" description="Helical" evidence="1">
    <location>
        <begin position="47"/>
        <end position="71"/>
    </location>
</feature>
<dbReference type="EMBL" id="CP043538">
    <property type="protein sequence ID" value="QGY01114.1"/>
    <property type="molecule type" value="Genomic_DNA"/>
</dbReference>
<evidence type="ECO:0000313" key="3">
    <source>
        <dbReference type="Proteomes" id="UP000012488"/>
    </source>
</evidence>
<proteinExistence type="predicted"/>
<feature type="transmembrane region" description="Helical" evidence="1">
    <location>
        <begin position="16"/>
        <end position="35"/>
    </location>
</feature>
<dbReference type="Proteomes" id="UP000012488">
    <property type="component" value="Chromosome"/>
</dbReference>
<feature type="transmembrane region" description="Helical" evidence="1">
    <location>
        <begin position="77"/>
        <end position="100"/>
    </location>
</feature>
<evidence type="ECO:0000313" key="2">
    <source>
        <dbReference type="EMBL" id="QGY01114.1"/>
    </source>
</evidence>
<dbReference type="RefSeq" id="WP_010683672.1">
    <property type="nucleotide sequence ID" value="NZ_CP043538.1"/>
</dbReference>
<keyword evidence="1" id="KW-1133">Transmembrane helix</keyword>
<dbReference type="InterPro" id="IPR010865">
    <property type="entry name" value="DUF1499"/>
</dbReference>
<keyword evidence="1" id="KW-0812">Transmembrane</keyword>
<gene>
    <name evidence="2" type="ORF">MMSR116_03765</name>
</gene>
<reference evidence="2 3" key="1">
    <citation type="journal article" date="2012" name="Genet. Mol. Biol.">
        <title>Analysis of 16S rRNA and mxaF genes revealing insights into Methylobacterium niche-specific plant association.</title>
        <authorList>
            <person name="Dourado M.N."/>
            <person name="Andreote F.D."/>
            <person name="Dini-Andreote F."/>
            <person name="Conti R."/>
            <person name="Araujo J.M."/>
            <person name="Araujo W.L."/>
        </authorList>
    </citation>
    <scope>NUCLEOTIDE SEQUENCE [LARGE SCALE GENOMIC DNA]</scope>
    <source>
        <strain evidence="2 3">SR1.6/6</strain>
    </source>
</reference>
<accession>A0A6B9FJ33</accession>
<dbReference type="Pfam" id="PF07386">
    <property type="entry name" value="DUF1499"/>
    <property type="match status" value="1"/>
</dbReference>
<evidence type="ECO:0000256" key="1">
    <source>
        <dbReference type="SAM" id="Phobius"/>
    </source>
</evidence>
<dbReference type="AlphaFoldDB" id="A0A6B9FJ33"/>
<dbReference type="OrthoDB" id="1523552at2"/>
<name>A0A6B9FJ33_9HYPH</name>
<organism evidence="2 3">
    <name type="scientific">Methylobacterium mesophilicum SR1.6/6</name>
    <dbReference type="NCBI Taxonomy" id="908290"/>
    <lineage>
        <taxon>Bacteria</taxon>
        <taxon>Pseudomonadati</taxon>
        <taxon>Pseudomonadota</taxon>
        <taxon>Alphaproteobacteria</taxon>
        <taxon>Hyphomicrobiales</taxon>
        <taxon>Methylobacteriaceae</taxon>
        <taxon>Methylobacterium</taxon>
    </lineage>
</organism>
<dbReference type="KEGG" id="mmes:MMSR116_03765"/>
<keyword evidence="1" id="KW-0472">Membrane</keyword>